<accession>A0ABY9TDB8</accession>
<keyword evidence="1" id="KW-0614">Plasmid</keyword>
<name>A0ABY9TDB8_BREBE</name>
<geneLocation type="plasmid" evidence="1 2">
    <name>pBbsI</name>
</geneLocation>
<dbReference type="RefSeq" id="WP_310774686.1">
    <property type="nucleotide sequence ID" value="NZ_CP134052.1"/>
</dbReference>
<evidence type="ECO:0000313" key="2">
    <source>
        <dbReference type="Proteomes" id="UP001256827"/>
    </source>
</evidence>
<reference evidence="1 2" key="1">
    <citation type="submission" date="2023-09" db="EMBL/GenBank/DDBJ databases">
        <title>Complete Genome and Methylome dissection of Bacillus brevis NEB573 original source of BbsI restriction endonuclease.</title>
        <authorList>
            <person name="Fomenkov A."/>
            <person name="Roberts R.D."/>
        </authorList>
    </citation>
    <scope>NUCLEOTIDE SEQUENCE [LARGE SCALE GENOMIC DNA]</scope>
    <source>
        <strain evidence="1 2">NEB573</strain>
        <plasmid evidence="1 2">pBbsI</plasmid>
    </source>
</reference>
<dbReference type="Proteomes" id="UP001256827">
    <property type="component" value="Plasmid pBbsI"/>
</dbReference>
<protein>
    <recommendedName>
        <fullName evidence="3">YozE SAM-like domain-containing protein</fullName>
    </recommendedName>
</protein>
<dbReference type="EMBL" id="CP134052">
    <property type="protein sequence ID" value="WNC17882.1"/>
    <property type="molecule type" value="Genomic_DNA"/>
</dbReference>
<sequence length="51" mass="5760">MDFSEVVEQYKAWLKNPELVSKEAAAAFSEIYKATKSALNVYQDDKAPYGD</sequence>
<gene>
    <name evidence="1" type="ORF">RGB73_30400</name>
</gene>
<proteinExistence type="predicted"/>
<evidence type="ECO:0008006" key="3">
    <source>
        <dbReference type="Google" id="ProtNLM"/>
    </source>
</evidence>
<evidence type="ECO:0000313" key="1">
    <source>
        <dbReference type="EMBL" id="WNC17882.1"/>
    </source>
</evidence>
<organism evidence="1 2">
    <name type="scientific">Brevibacillus brevis</name>
    <name type="common">Bacillus brevis</name>
    <dbReference type="NCBI Taxonomy" id="1393"/>
    <lineage>
        <taxon>Bacteria</taxon>
        <taxon>Bacillati</taxon>
        <taxon>Bacillota</taxon>
        <taxon>Bacilli</taxon>
        <taxon>Bacillales</taxon>
        <taxon>Paenibacillaceae</taxon>
        <taxon>Brevibacillus</taxon>
    </lineage>
</organism>
<keyword evidence="2" id="KW-1185">Reference proteome</keyword>